<comment type="caution">
    <text evidence="1">The sequence shown here is derived from an EMBL/GenBank/DDBJ whole genome shotgun (WGS) entry which is preliminary data.</text>
</comment>
<reference evidence="1 2" key="1">
    <citation type="journal article" date="2021" name="Elife">
        <title>Chloroplast acquisition without the gene transfer in kleptoplastic sea slugs, Plakobranchus ocellatus.</title>
        <authorList>
            <person name="Maeda T."/>
            <person name="Takahashi S."/>
            <person name="Yoshida T."/>
            <person name="Shimamura S."/>
            <person name="Takaki Y."/>
            <person name="Nagai Y."/>
            <person name="Toyoda A."/>
            <person name="Suzuki Y."/>
            <person name="Arimoto A."/>
            <person name="Ishii H."/>
            <person name="Satoh N."/>
            <person name="Nishiyama T."/>
            <person name="Hasebe M."/>
            <person name="Maruyama T."/>
            <person name="Minagawa J."/>
            <person name="Obokata J."/>
            <person name="Shigenobu S."/>
        </authorList>
    </citation>
    <scope>NUCLEOTIDE SEQUENCE [LARGE SCALE GENOMIC DNA]</scope>
</reference>
<evidence type="ECO:0000313" key="1">
    <source>
        <dbReference type="EMBL" id="GFR84581.1"/>
    </source>
</evidence>
<gene>
    <name evidence="1" type="ORF">ElyMa_000675200</name>
</gene>
<dbReference type="SUPFAM" id="SSF56219">
    <property type="entry name" value="DNase I-like"/>
    <property type="match status" value="1"/>
</dbReference>
<organism evidence="1 2">
    <name type="scientific">Elysia marginata</name>
    <dbReference type="NCBI Taxonomy" id="1093978"/>
    <lineage>
        <taxon>Eukaryota</taxon>
        <taxon>Metazoa</taxon>
        <taxon>Spiralia</taxon>
        <taxon>Lophotrochozoa</taxon>
        <taxon>Mollusca</taxon>
        <taxon>Gastropoda</taxon>
        <taxon>Heterobranchia</taxon>
        <taxon>Euthyneura</taxon>
        <taxon>Panpulmonata</taxon>
        <taxon>Sacoglossa</taxon>
        <taxon>Placobranchoidea</taxon>
        <taxon>Plakobranchidae</taxon>
        <taxon>Elysia</taxon>
    </lineage>
</organism>
<accession>A0AAV4GH06</accession>
<sequence>MLSEKEKKKKHISIENVYGPTTDRVLKNPEELESFYKDLTLTLDSIGKNTILILAGDFNAKIGKRQKGDSCVGSFSKGIRNENGERHLFITNSAFNHASRHITT</sequence>
<name>A0AAV4GH06_9GAST</name>
<dbReference type="EMBL" id="BMAT01001392">
    <property type="protein sequence ID" value="GFR84581.1"/>
    <property type="molecule type" value="Genomic_DNA"/>
</dbReference>
<protein>
    <submittedName>
        <fullName evidence="1">Craniofacial development protein 2</fullName>
    </submittedName>
</protein>
<evidence type="ECO:0000313" key="2">
    <source>
        <dbReference type="Proteomes" id="UP000762676"/>
    </source>
</evidence>
<dbReference type="Proteomes" id="UP000762676">
    <property type="component" value="Unassembled WGS sequence"/>
</dbReference>
<dbReference type="InterPro" id="IPR036691">
    <property type="entry name" value="Endo/exonu/phosph_ase_sf"/>
</dbReference>
<dbReference type="AlphaFoldDB" id="A0AAV4GH06"/>
<keyword evidence="2" id="KW-1185">Reference proteome</keyword>
<proteinExistence type="predicted"/>
<dbReference type="Gene3D" id="3.60.10.10">
    <property type="entry name" value="Endonuclease/exonuclease/phosphatase"/>
    <property type="match status" value="1"/>
</dbReference>